<comment type="caution">
    <text evidence="1">The sequence shown here is derived from an EMBL/GenBank/DDBJ whole genome shotgun (WGS) entry which is preliminary data.</text>
</comment>
<organism evidence="1 2">
    <name type="scientific">Pleurotus eryngii</name>
    <name type="common">Boletus of the steppes</name>
    <dbReference type="NCBI Taxonomy" id="5323"/>
    <lineage>
        <taxon>Eukaryota</taxon>
        <taxon>Fungi</taxon>
        <taxon>Dikarya</taxon>
        <taxon>Basidiomycota</taxon>
        <taxon>Agaricomycotina</taxon>
        <taxon>Agaricomycetes</taxon>
        <taxon>Agaricomycetidae</taxon>
        <taxon>Agaricales</taxon>
        <taxon>Pleurotineae</taxon>
        <taxon>Pleurotaceae</taxon>
        <taxon>Pleurotus</taxon>
    </lineage>
</organism>
<dbReference type="Proteomes" id="UP000807025">
    <property type="component" value="Unassembled WGS sequence"/>
</dbReference>
<name>A0A9P5ZSF0_PLEER</name>
<sequence>MRLLQSPHLNEFSQVCLPATGLTPQRMAPADARSEDDTPKGAAVDRIMEFLQRSSGLKRSPSLSLSTLTSLSLSAQVRQPYEDFSNMLRDMTSLRQLKLVNSLPWSIPGAVPDFIGCKSEQLPRAESPAYCDGAWSLAGNGPSALHAEHPKTWPSSQEGLSPFPRELDNWRHQPLPVPIYPLAMPSTLRELTVHDRGFRCTQFFAIVGCQLTHLEIKCVTDGFDPLPLFRDSARLLRPILREAAIRELVVRSESDKLVVQCSRSALASCDRPLADDIIQPALSITLDFSADDERPPLAIYEDIITTGVKALPLDSVGRMLVDFHADFRGAWFAGFFSCLGFLESITLRRHAIDGFLQTHLWMAYNDHAVAMVPFRFLKTVFAEWHTRWSRVRADADKILGYLNAGGVYSLFCDVGGHAEGFVRGPVEVTGGLVSV</sequence>
<dbReference type="OrthoDB" id="2961410at2759"/>
<proteinExistence type="predicted"/>
<dbReference type="AlphaFoldDB" id="A0A9P5ZSF0"/>
<keyword evidence="2" id="KW-1185">Reference proteome</keyword>
<reference evidence="1" key="1">
    <citation type="submission" date="2020-11" db="EMBL/GenBank/DDBJ databases">
        <authorList>
            <consortium name="DOE Joint Genome Institute"/>
            <person name="Ahrendt S."/>
            <person name="Riley R."/>
            <person name="Andreopoulos W."/>
            <person name="Labutti K."/>
            <person name="Pangilinan J."/>
            <person name="Ruiz-Duenas F.J."/>
            <person name="Barrasa J.M."/>
            <person name="Sanchez-Garcia M."/>
            <person name="Camarero S."/>
            <person name="Miyauchi S."/>
            <person name="Serrano A."/>
            <person name="Linde D."/>
            <person name="Babiker R."/>
            <person name="Drula E."/>
            <person name="Ayuso-Fernandez I."/>
            <person name="Pacheco R."/>
            <person name="Padilla G."/>
            <person name="Ferreira P."/>
            <person name="Barriuso J."/>
            <person name="Kellner H."/>
            <person name="Castanera R."/>
            <person name="Alfaro M."/>
            <person name="Ramirez L."/>
            <person name="Pisabarro A.G."/>
            <person name="Kuo A."/>
            <person name="Tritt A."/>
            <person name="Lipzen A."/>
            <person name="He G."/>
            <person name="Yan M."/>
            <person name="Ng V."/>
            <person name="Cullen D."/>
            <person name="Martin F."/>
            <person name="Rosso M.-N."/>
            <person name="Henrissat B."/>
            <person name="Hibbett D."/>
            <person name="Martinez A.T."/>
            <person name="Grigoriev I.V."/>
        </authorList>
    </citation>
    <scope>NUCLEOTIDE SEQUENCE</scope>
    <source>
        <strain evidence="1">ATCC 90797</strain>
    </source>
</reference>
<gene>
    <name evidence="1" type="ORF">BDN71DRAFT_115672</name>
</gene>
<evidence type="ECO:0000313" key="1">
    <source>
        <dbReference type="EMBL" id="KAF9490981.1"/>
    </source>
</evidence>
<evidence type="ECO:0000313" key="2">
    <source>
        <dbReference type="Proteomes" id="UP000807025"/>
    </source>
</evidence>
<dbReference type="EMBL" id="MU154629">
    <property type="protein sequence ID" value="KAF9490981.1"/>
    <property type="molecule type" value="Genomic_DNA"/>
</dbReference>
<protein>
    <submittedName>
        <fullName evidence="1">Uncharacterized protein</fullName>
    </submittedName>
</protein>
<accession>A0A9P5ZSF0</accession>